<keyword evidence="1" id="KW-0732">Signal</keyword>
<evidence type="ECO:0000256" key="1">
    <source>
        <dbReference type="SAM" id="SignalP"/>
    </source>
</evidence>
<evidence type="ECO:0008006" key="4">
    <source>
        <dbReference type="Google" id="ProtNLM"/>
    </source>
</evidence>
<dbReference type="InterPro" id="IPR024258">
    <property type="entry name" value="DUF3798"/>
</dbReference>
<name>A0A135YV09_9FIRM</name>
<dbReference type="PROSITE" id="PS51257">
    <property type="entry name" value="PROKAR_LIPOPROTEIN"/>
    <property type="match status" value="1"/>
</dbReference>
<proteinExistence type="predicted"/>
<accession>A0A135YV09</accession>
<organism evidence="2 3">
    <name type="scientific">Peptostreptococcus anaerobius</name>
    <dbReference type="NCBI Taxonomy" id="1261"/>
    <lineage>
        <taxon>Bacteria</taxon>
        <taxon>Bacillati</taxon>
        <taxon>Bacillota</taxon>
        <taxon>Clostridia</taxon>
        <taxon>Peptostreptococcales</taxon>
        <taxon>Peptostreptococcaceae</taxon>
        <taxon>Peptostreptococcus</taxon>
    </lineage>
</organism>
<feature type="signal peptide" evidence="1">
    <location>
        <begin position="1"/>
        <end position="21"/>
    </location>
</feature>
<dbReference type="Gene3D" id="3.40.50.11390">
    <property type="match status" value="1"/>
</dbReference>
<evidence type="ECO:0000313" key="2">
    <source>
        <dbReference type="EMBL" id="KXI13246.1"/>
    </source>
</evidence>
<dbReference type="Proteomes" id="UP000070326">
    <property type="component" value="Unassembled WGS sequence"/>
</dbReference>
<dbReference type="RefSeq" id="WP_021934734.1">
    <property type="nucleotide sequence ID" value="NZ_JAWGSK010000008.1"/>
</dbReference>
<dbReference type="eggNOG" id="ENOG5030JN6">
    <property type="taxonomic scope" value="Bacteria"/>
</dbReference>
<dbReference type="EMBL" id="LSQZ01000027">
    <property type="protein sequence ID" value="KXI13246.1"/>
    <property type="molecule type" value="Genomic_DNA"/>
</dbReference>
<protein>
    <recommendedName>
        <fullName evidence="4">DUF3798 domain-containing protein</fullName>
    </recommendedName>
</protein>
<sequence length="369" mass="41617">MKKCVSSLILCSILALTSACSSGNKQDQTNAKYTNKKSKITVYMPKGQYIDNKYFNNNDIAINYLPPVKGDFEQKEIDKIANSIDKNVKVLIISSKNKGLISVFDKVKKKLPGIITIAADMQESREDDSRNLRKDTNIEVAMNIDENRKARNIATLSSQMGANTFAYIYNKDSNDPEQYLDLSEAREYCNQSSIKFVEVPMSINDVKSSKIHEVTDKLVKENGKEIAVYTSEVKLTGDILKDSLKLGYIVPNINSDQDSLILAKELGLEKEMHSLKRKDFDEKVSSVLEKKNMKGRIAGLSESRLGITTEIAIETALYMYDKSFALEECYEDSSIRDRANQELGLLVEPQYSGSSYGYVRSIYLSPRIY</sequence>
<reference evidence="2 3" key="1">
    <citation type="submission" date="2016-02" db="EMBL/GenBank/DDBJ databases">
        <authorList>
            <person name="Wen L."/>
            <person name="He K."/>
            <person name="Yang H."/>
        </authorList>
    </citation>
    <scope>NUCLEOTIDE SEQUENCE [LARGE SCALE GENOMIC DNA]</scope>
    <source>
        <strain evidence="2 3">MJR8628A</strain>
    </source>
</reference>
<dbReference type="PATRIC" id="fig|1261.5.peg.828"/>
<feature type="chain" id="PRO_5007468510" description="DUF3798 domain-containing protein" evidence="1">
    <location>
        <begin position="22"/>
        <end position="369"/>
    </location>
</feature>
<dbReference type="STRING" id="1261.HMPREF3195_00822"/>
<dbReference type="AlphaFoldDB" id="A0A135YV09"/>
<gene>
    <name evidence="2" type="ORF">HMPREF3195_00822</name>
</gene>
<evidence type="ECO:0000313" key="3">
    <source>
        <dbReference type="Proteomes" id="UP000070326"/>
    </source>
</evidence>
<dbReference type="Pfam" id="PF12683">
    <property type="entry name" value="DUF3798"/>
    <property type="match status" value="1"/>
</dbReference>
<comment type="caution">
    <text evidence="2">The sequence shown here is derived from an EMBL/GenBank/DDBJ whole genome shotgun (WGS) entry which is preliminary data.</text>
</comment>